<dbReference type="EMBL" id="BHEO01000008">
    <property type="protein sequence ID" value="GBU06532.1"/>
    <property type="molecule type" value="Genomic_DNA"/>
</dbReference>
<gene>
    <name evidence="2" type="ORF">EDD74_11945</name>
    <name evidence="1" type="ORF">FAEUMB_30730</name>
</gene>
<dbReference type="RefSeq" id="WP_116442372.1">
    <property type="nucleotide sequence ID" value="NZ_BHEO01000008.1"/>
</dbReference>
<evidence type="ECO:0000313" key="2">
    <source>
        <dbReference type="EMBL" id="TCS66147.1"/>
    </source>
</evidence>
<comment type="caution">
    <text evidence="2">The sequence shown here is derived from an EMBL/GenBank/DDBJ whole genome shotgun (WGS) entry which is preliminary data.</text>
</comment>
<evidence type="ECO:0000313" key="3">
    <source>
        <dbReference type="Proteomes" id="UP000294613"/>
    </source>
</evidence>
<dbReference type="Proteomes" id="UP000702954">
    <property type="component" value="Unassembled WGS sequence"/>
</dbReference>
<evidence type="ECO:0000313" key="4">
    <source>
        <dbReference type="Proteomes" id="UP000702954"/>
    </source>
</evidence>
<dbReference type="AlphaFoldDB" id="A0A4R3JL93"/>
<organism evidence="2 3">
    <name type="scientific">Faecalimonas umbilicata</name>
    <dbReference type="NCBI Taxonomy" id="1912855"/>
    <lineage>
        <taxon>Bacteria</taxon>
        <taxon>Bacillati</taxon>
        <taxon>Bacillota</taxon>
        <taxon>Clostridia</taxon>
        <taxon>Lachnospirales</taxon>
        <taxon>Lachnospiraceae</taxon>
        <taxon>Faecalimonas</taxon>
    </lineage>
</organism>
<name>A0A4R3JL93_9FIRM</name>
<dbReference type="Proteomes" id="UP000294613">
    <property type="component" value="Unassembled WGS sequence"/>
</dbReference>
<accession>A0A4R3JL93</accession>
<dbReference type="EMBL" id="SLZV01000019">
    <property type="protein sequence ID" value="TCS66147.1"/>
    <property type="molecule type" value="Genomic_DNA"/>
</dbReference>
<reference evidence="1 4" key="1">
    <citation type="journal article" date="2018" name="Int. J. Syst. Evol. Microbiol.">
        <title>Draft Genome Sequence of Faecalimonas umbilicata JCM 30896T, an Acetate-Producing Bacterium Isolated from Human Feces.</title>
        <authorList>
            <person name="Sakamoto M."/>
            <person name="Ikeyama N."/>
            <person name="Yuki M."/>
            <person name="Ohkuma M."/>
        </authorList>
    </citation>
    <scope>NUCLEOTIDE SEQUENCE [LARGE SCALE GENOMIC DNA]</scope>
    <source>
        <strain evidence="1 4">EGH7</strain>
    </source>
</reference>
<proteinExistence type="predicted"/>
<reference evidence="2 3" key="2">
    <citation type="submission" date="2019-03" db="EMBL/GenBank/DDBJ databases">
        <title>Genomic Encyclopedia of Type Strains, Phase IV (KMG-IV): sequencing the most valuable type-strain genomes for metagenomic binning, comparative biology and taxonomic classification.</title>
        <authorList>
            <person name="Goeker M."/>
        </authorList>
    </citation>
    <scope>NUCLEOTIDE SEQUENCE [LARGE SCALE GENOMIC DNA]</scope>
    <source>
        <strain evidence="2 3">DSM 103426</strain>
    </source>
</reference>
<keyword evidence="4" id="KW-1185">Reference proteome</keyword>
<evidence type="ECO:0000313" key="1">
    <source>
        <dbReference type="EMBL" id="GBU06532.1"/>
    </source>
</evidence>
<sequence>MNEQRIYLEVPEFTGENVPVTVAATVMKKDQQFIRQGIIHGLLPFGVAFKKEGSTQYDYYISPLEFWKYTGFVYQGEKA</sequence>
<protein>
    <submittedName>
        <fullName evidence="2">Uncharacterized protein</fullName>
    </submittedName>
</protein>